<accession>A0AAN8X1H9</accession>
<feature type="compositionally biased region" description="Low complexity" evidence="1">
    <location>
        <begin position="1594"/>
        <end position="1607"/>
    </location>
</feature>
<feature type="compositionally biased region" description="Polar residues" evidence="1">
    <location>
        <begin position="1852"/>
        <end position="1863"/>
    </location>
</feature>
<proteinExistence type="predicted"/>
<feature type="region of interest" description="Disordered" evidence="1">
    <location>
        <begin position="3479"/>
        <end position="3508"/>
    </location>
</feature>
<dbReference type="EMBL" id="JAXCGZ010013452">
    <property type="protein sequence ID" value="KAK7072513.1"/>
    <property type="molecule type" value="Genomic_DNA"/>
</dbReference>
<comment type="caution">
    <text evidence="2">The sequence shown here is derived from an EMBL/GenBank/DDBJ whole genome shotgun (WGS) entry which is preliminary data.</text>
</comment>
<gene>
    <name evidence="2" type="ORF">SK128_018819</name>
</gene>
<dbReference type="InterPro" id="IPR028236">
    <property type="entry name" value="CPLANE1"/>
</dbReference>
<feature type="compositionally biased region" description="Polar residues" evidence="1">
    <location>
        <begin position="3491"/>
        <end position="3500"/>
    </location>
</feature>
<evidence type="ECO:0000313" key="3">
    <source>
        <dbReference type="Proteomes" id="UP001381693"/>
    </source>
</evidence>
<reference evidence="2 3" key="1">
    <citation type="submission" date="2023-11" db="EMBL/GenBank/DDBJ databases">
        <title>Halocaridina rubra genome assembly.</title>
        <authorList>
            <person name="Smith C."/>
        </authorList>
    </citation>
    <scope>NUCLEOTIDE SEQUENCE [LARGE SCALE GENOMIC DNA]</scope>
    <source>
        <strain evidence="2">EP-1</strain>
        <tissue evidence="2">Whole</tissue>
    </source>
</reference>
<feature type="compositionally biased region" description="Basic and acidic residues" evidence="1">
    <location>
        <begin position="1870"/>
        <end position="1892"/>
    </location>
</feature>
<feature type="region of interest" description="Disordered" evidence="1">
    <location>
        <begin position="1830"/>
        <end position="1899"/>
    </location>
</feature>
<feature type="compositionally biased region" description="Polar residues" evidence="1">
    <location>
        <begin position="3449"/>
        <end position="3459"/>
    </location>
</feature>
<name>A0AAN8X1H9_HALRR</name>
<dbReference type="SUPFAM" id="SSF82171">
    <property type="entry name" value="DPP6 N-terminal domain-like"/>
    <property type="match status" value="1"/>
</dbReference>
<evidence type="ECO:0000256" key="1">
    <source>
        <dbReference type="SAM" id="MobiDB-lite"/>
    </source>
</evidence>
<feature type="region of interest" description="Disordered" evidence="1">
    <location>
        <begin position="3297"/>
        <end position="3321"/>
    </location>
</feature>
<dbReference type="PANTHER" id="PTHR14492">
    <property type="entry name" value="JBTS17"/>
    <property type="match status" value="1"/>
</dbReference>
<dbReference type="PANTHER" id="PTHR14492:SF4">
    <property type="entry name" value="CILIOGENESIS AND PLANAR POLARITY EFFECTOR 1"/>
    <property type="match status" value="1"/>
</dbReference>
<feature type="compositionally biased region" description="Low complexity" evidence="1">
    <location>
        <begin position="3543"/>
        <end position="3554"/>
    </location>
</feature>
<feature type="region of interest" description="Disordered" evidence="1">
    <location>
        <begin position="1568"/>
        <end position="1634"/>
    </location>
</feature>
<keyword evidence="3" id="KW-1185">Reference proteome</keyword>
<feature type="compositionally biased region" description="Low complexity" evidence="1">
    <location>
        <begin position="3297"/>
        <end position="3306"/>
    </location>
</feature>
<dbReference type="Proteomes" id="UP001381693">
    <property type="component" value="Unassembled WGS sequence"/>
</dbReference>
<feature type="region of interest" description="Disordered" evidence="1">
    <location>
        <begin position="3531"/>
        <end position="3560"/>
    </location>
</feature>
<feature type="region of interest" description="Disordered" evidence="1">
    <location>
        <begin position="2041"/>
        <end position="2076"/>
    </location>
</feature>
<organism evidence="2 3">
    <name type="scientific">Halocaridina rubra</name>
    <name type="common">Hawaiian red shrimp</name>
    <dbReference type="NCBI Taxonomy" id="373956"/>
    <lineage>
        <taxon>Eukaryota</taxon>
        <taxon>Metazoa</taxon>
        <taxon>Ecdysozoa</taxon>
        <taxon>Arthropoda</taxon>
        <taxon>Crustacea</taxon>
        <taxon>Multicrustacea</taxon>
        <taxon>Malacostraca</taxon>
        <taxon>Eumalacostraca</taxon>
        <taxon>Eucarida</taxon>
        <taxon>Decapoda</taxon>
        <taxon>Pleocyemata</taxon>
        <taxon>Caridea</taxon>
        <taxon>Atyoidea</taxon>
        <taxon>Atyidae</taxon>
        <taxon>Halocaridina</taxon>
    </lineage>
</organism>
<evidence type="ECO:0000313" key="2">
    <source>
        <dbReference type="EMBL" id="KAK7072513.1"/>
    </source>
</evidence>
<sequence>MHLPLYISCDTLNKNKRPWSNLCWLGEDTSTVYSIKEGLVHRINVQSGSAYSISKLNKVAKNAAAISHTYRGTYVYGILKCGDLFFWNQKTNVLTHAKGIPELGTNQLHSGINAREGPFHGVLDLFKLPQQEGRESPDTDSTVQNEAASSVIPQLQRTRIFGSEDCNRVILITGSSQVYLWEKNTGESSALPQDIIDGTWSVIVDPRESAVLTQHSHDLEISFCFCNEAPLGDQCLITFSFANAMSLINTTLILCWGGMKKSSCASTSATARWHTISTSLTAIGMKGTNLGSQSVALVAQYAHRKPFLCIAVNSSEKYCSKLVYMHPLRDTNMVVNIENVESGSRIYSTMSQSEVPCQVVDLAWSHNNTYLYGCLNSGTIFVATRMGPLVKISCSGENVNSQASSLLALHPHSTLNRNVLGNENNKEAKYIAPRRQFFIASHPYKNKFLLSSDHRVTVLSLPENCSNDAEVVDQLLQTAKHALYLLHHSSVTHDYAYIRSSTWKLAQSVQDLYQGFENVDKAKRCEINLWQKEEPRLLQEKVHISSSEEEELMQNFLDPLLAAWTMVVARSGPSTKEWQGRIRAVREMLENLISVLIHTTVDDDRVVHEAQMASGISSKPYIVKTIIVLTHNVIHILLKCEKHNKEKNKIDTILILVQTLIHVERVLGSLFAYQPVSESDHGLPHEAVMEAPSCSVTDTRMLSALSNLRSYNPVTDKKLKALWICLYKNARELYIKLQNDRFDQTNYQKCLTVIYLLQRRLQKLDFHVYICKHKVERGNDLYIKGKVYNAIEMWKLEAVNASIYFKHRKFASKRLHSVLYAYLSLSDFSGLSSFVAWLYNKVLDIITEYQSGSRQSHRVPELEVGKGLDIITKYQSGSSHSTNNVPELEVMNVALQQAVENSLYFLNGESDIKRNKQTKDLKCDLVSNTTTVNKADDKIASQDPEASQRKFALRFISSVLQVIGSLGLFMARAFIGMNIDLPLPHKPHLFQPLEQGLDSRERERVLTRSAAFKKACLEGCWTPQMAVQALSFAGYWSDLAVFAMEMGNVKLALISSIAAVGAVPQRVPNRWSFQPATLLKKAIYSTWTTRQLDSVTFHSIQELLKVASLMLLEIIPEILQECLQNIKEIFQGLKFIIPIDVYLPAPPVFCPQFASLDSEKVNELERADESVSREQLGTWVRLFTVVVNAAGLSRHVLSQYCEEYGQHSDELDVGQYYQELKSLFESLPSKHKYSPTGPEWSKVSRLWRELLTHLWIFHSRDKLCLSLRKISRLSSFHIKKEKEQTSLYEEILTWALELNEATSIAHWRDEITCIGHWKDEIISLGIVAASNASLSIETVERFGRLIPDASSLPSLLKDKTARLLDSWKNTNLIAEVPKTILVEIEVIGEKRVNMYELYKKVCDAVRSEDELKNGINENDDLLCREELLPYTHCFKTVTEFHKMVSLFASMTFGKDVESFPQYLIHIPLLQQFSQAVRKQEFKGLVLKNQIWDCSGTEKGISKPFYIADDSKHVKLQGNSKEDCVEKKGLFRSLSFSKIWQSNTKVKLCIEQPWKRDFRSPGKRLRKNCCKVQAPSASSRKSKKSSKRGYQISERSTNSSQVQNSSVSSRKRKKSSKKSERMFRRSSNSQGTKKYSDRDYELSFTKMKINERASAHLSHQEYPLKELINLSRVWNANYDEYRLDIYLILWLLQSERGILSCPLKSTTNKEVTTDILLVPEDIIGALKWNLYKRKLFGKDPSNNRDFSVQKDIAVDTSVSAPLETSAFVLSDIIVNKKLGKLKLMKKRSSKAKAKAYLRPGSETRKEDLTCDRSLIPEENNYAKRKEIASAANEDSNLHSEVTHNATKPKVVEHTSNNLENNKLGDTNDFDPISHGKHVEEDVSEARATHRPKCDNNAAMLPLLPTSETPLVQKDNVKQHLIQEKNPQNIQSQGILTDSGVSTLAKGNVTQYLSQEGNPQVLQGVSILSDSGPKLEENPHVLQSTKIFTNTDSECAVNKDLLNLCKLQQDGLRAVVDAVQVLQQTYSGKHEEAEQTLFDKNQKAQQTFSDKNQKAQQTFPDKNQKAQQTFPDKSQKAQQTFPVKCQKAQLTFPDENRRANINDNQKAKINYCHQVEIETLETRKNSSKKVEYIERKLARNYKQVPFKFEGDDECVSSSENSLKCAVQASEAVNLWKPFKLNANLKSKPPKLVLEVTDKINHESRPGQDGPLSAIKKKSLTPVETPSEAIEPGLYMGHKVTNSPKEEIEDGKKLSISDLQLDEEDWRNPHISYEDDLPHMHNAYPDDTLDDITLPQSLHVSDLDEEESMLNSSNQNLIAKKLLKNSKERAAQPDIEIGRNMTLTPGQTQGRHSLPKQYRWDKDLNLKLLALTTKPSTKVIIKERVSKPKTIEKELVKGIPMKLLSLSKTQVHHSQIKVEEQKPLILKKLPHHILQSSSTYKNSIAFPSLVNSSLRNEEKDMQGKYSSKFSCLPSFQNIRTLKLPTSVQKPQTDSVNERELKFMHPAEIFSYYNRQLKMKKGNKYKTLKLSSLEREKAMIYHTDKPSTDDALKNVRSNANEEKRKNIKDSAFSTNPLITGNMDILRPTSASDTNIDKRAFEEVRNYSEQQAANVYNSVLDRKPCIEVKENSKLFAIETDKTIKHRAHHTLYSKGTQTINRQQSFVRENAAEAFVAICTKDDIGRLESSSRPQTAERSDTYINSFNKNCKNLLTKAVETFIPSKESWTQASTVLPLQNRADVQTQTLPQATVDATISTEINNAISVPLSLQHVSLSIADETFDPQPQPLVHSITEALLTQVVDIPKHIVEKRLATISDELNNTVSLSPFKEEDIHTQPAFEASAELVMESEGRISDIAKEDRHAFEIKKLNSVLATEHEILNKNYLDSSVIDGTKGLYEEPDNKSMESQSVIAKIETHVFDIERQELPSVSNHKNLDNNCVGSSVFNGSEHSYEKVKKRNQKIVTQEDSSGISDINNKDLETFNDLQRDEVCLTLNDLIQGFSSGNLTFEDVCRLSSNIEVENLASKDGEPQDKSVVDINDLEEIENEMSEAALGLQSSREMLSKLDVYFEELSSTSIQKSIKQNKGKSFSSRRNSLSLKKMKYEWQRVQSLYQKTGNSEGLLNFLDSLGPDDINFEIIEGVMDCVARENKDKTHIQPCNSCPNSHIPAFNSCPTSHSPAFASHPNSHIAALNSRPNSHISALDSRPSPLSLACNLHPNSRIPALDSCPNPLSVQSSHRNKVKEYVYSEEKNESVIKDSTYILKELEDTLQELPQDIEMSSPDLHLDLIGLRSVSTSTLHASTHSLSQLSQGEMETDEEKKQRKREVKQWMKEQRRKRIMKTSSNQSLTPNLLTAKEKNNSQPSVTGKQIRDWLQERQEKRRQLNYTLQRKLENDASKICQDFDEELSSHRSLLHTEHPSLSLKPFRLSSMKSCKRSPTLSRKQHASVKEGTIRQPNMPNNKSRYSGTFQPELRSGMNRFINDKEVTSRTDDLDSITLSVSSTPRSDQREKTYQMKETLKDDLSSEVNSLLEVLKSSRNAKHDVPGMSSKNNDSSESSSQPKPKHVLNRLVQQYALPSNRYVQLRDKTSNSQLEKISEVDSNTSLSSCLENNSEHENLIEARSSTDSNSDCSWNVPVAVQKLLYHQ</sequence>
<protein>
    <submittedName>
        <fullName evidence="2">Uncharacterized protein</fullName>
    </submittedName>
</protein>
<feature type="region of interest" description="Disordered" evidence="1">
    <location>
        <begin position="3431"/>
        <end position="3459"/>
    </location>
</feature>